<dbReference type="EMBL" id="OX596101">
    <property type="protein sequence ID" value="CAI9697221.1"/>
    <property type="molecule type" value="Genomic_DNA"/>
</dbReference>
<protein>
    <submittedName>
        <fullName evidence="1">Uncharacterized protein</fullName>
    </submittedName>
</protein>
<dbReference type="Proteomes" id="UP001162501">
    <property type="component" value="Chromosome 17"/>
</dbReference>
<evidence type="ECO:0000313" key="2">
    <source>
        <dbReference type="Proteomes" id="UP001162501"/>
    </source>
</evidence>
<gene>
    <name evidence="1" type="ORF">MRATA1EN3_LOCUS8434</name>
</gene>
<reference evidence="1" key="1">
    <citation type="submission" date="2023-05" db="EMBL/GenBank/DDBJ databases">
        <authorList>
            <consortium name="ELIXIR-Norway"/>
        </authorList>
    </citation>
    <scope>NUCLEOTIDE SEQUENCE</scope>
</reference>
<proteinExistence type="predicted"/>
<sequence>MHSPKSAKKALGSACPLAPSVGLKFGIQKDLQFEGWQENQEEPERPCGINMSLNSKTAPGDFRMGWRNFIGTKSALTNVHWMREPARPAGAWLLPDRATHEGLVVTGRPFSLRGPAAGCTVLPATGLCCRSLHGLWGPGSLASLPAVGSPKPSRSLNGGKAVAGE</sequence>
<organism evidence="1 2">
    <name type="scientific">Rangifer tarandus platyrhynchus</name>
    <name type="common">Svalbard reindeer</name>
    <dbReference type="NCBI Taxonomy" id="3082113"/>
    <lineage>
        <taxon>Eukaryota</taxon>
        <taxon>Metazoa</taxon>
        <taxon>Chordata</taxon>
        <taxon>Craniata</taxon>
        <taxon>Vertebrata</taxon>
        <taxon>Euteleostomi</taxon>
        <taxon>Mammalia</taxon>
        <taxon>Eutheria</taxon>
        <taxon>Laurasiatheria</taxon>
        <taxon>Artiodactyla</taxon>
        <taxon>Ruminantia</taxon>
        <taxon>Pecora</taxon>
        <taxon>Cervidae</taxon>
        <taxon>Odocoileinae</taxon>
        <taxon>Rangifer</taxon>
    </lineage>
</organism>
<evidence type="ECO:0000313" key="1">
    <source>
        <dbReference type="EMBL" id="CAI9697221.1"/>
    </source>
</evidence>
<name>A0ACB0EAJ5_RANTA</name>
<accession>A0ACB0EAJ5</accession>